<evidence type="ECO:0000256" key="4">
    <source>
        <dbReference type="ARBA" id="ARBA00023163"/>
    </source>
</evidence>
<evidence type="ECO:0000256" key="3">
    <source>
        <dbReference type="ARBA" id="ARBA00023159"/>
    </source>
</evidence>
<dbReference type="PANTHER" id="PTHR24411">
    <property type="entry name" value="NUCLEAR FACTOR ERYTHROID 2-RELATED FACTOR"/>
    <property type="match status" value="1"/>
</dbReference>
<keyword evidence="2" id="KW-0238">DNA-binding</keyword>
<reference evidence="9" key="1">
    <citation type="submission" date="2024-02" db="UniProtKB">
        <authorList>
            <consortium name="WormBaseParasite"/>
        </authorList>
    </citation>
    <scope>IDENTIFICATION</scope>
</reference>
<dbReference type="WBParaSite" id="MBELARI_LOCUS19401">
    <property type="protein sequence ID" value="MBELARI_LOCUS19401"/>
    <property type="gene ID" value="MBELARI_LOCUS19401"/>
</dbReference>
<keyword evidence="4" id="KW-0804">Transcription</keyword>
<dbReference type="AlphaFoldDB" id="A0AAF3EYW6"/>
<evidence type="ECO:0000256" key="6">
    <source>
        <dbReference type="SAM" id="MobiDB-lite"/>
    </source>
</evidence>
<evidence type="ECO:0000313" key="9">
    <source>
        <dbReference type="WBParaSite" id="MBELARI_LOCUS19401"/>
    </source>
</evidence>
<dbReference type="Gene3D" id="1.10.880.10">
    <property type="entry name" value="Transcription factor, Skn-1-like, DNA-binding domain"/>
    <property type="match status" value="1"/>
</dbReference>
<evidence type="ECO:0000313" key="8">
    <source>
        <dbReference type="Proteomes" id="UP000887575"/>
    </source>
</evidence>
<evidence type="ECO:0000256" key="2">
    <source>
        <dbReference type="ARBA" id="ARBA00023125"/>
    </source>
</evidence>
<feature type="compositionally biased region" description="Low complexity" evidence="6">
    <location>
        <begin position="239"/>
        <end position="253"/>
    </location>
</feature>
<dbReference type="GO" id="GO:0000981">
    <property type="term" value="F:DNA-binding transcription factor activity, RNA polymerase II-specific"/>
    <property type="evidence" value="ECO:0007669"/>
    <property type="project" value="TreeGrafter"/>
</dbReference>
<evidence type="ECO:0000259" key="7">
    <source>
        <dbReference type="PROSITE" id="PS00036"/>
    </source>
</evidence>
<dbReference type="GO" id="GO:0000978">
    <property type="term" value="F:RNA polymerase II cis-regulatory region sequence-specific DNA binding"/>
    <property type="evidence" value="ECO:0007669"/>
    <property type="project" value="InterPro"/>
</dbReference>
<organism evidence="8 9">
    <name type="scientific">Mesorhabditis belari</name>
    <dbReference type="NCBI Taxonomy" id="2138241"/>
    <lineage>
        <taxon>Eukaryota</taxon>
        <taxon>Metazoa</taxon>
        <taxon>Ecdysozoa</taxon>
        <taxon>Nematoda</taxon>
        <taxon>Chromadorea</taxon>
        <taxon>Rhabditida</taxon>
        <taxon>Rhabditina</taxon>
        <taxon>Rhabditomorpha</taxon>
        <taxon>Rhabditoidea</taxon>
        <taxon>Rhabditidae</taxon>
        <taxon>Mesorhabditinae</taxon>
        <taxon>Mesorhabditis</taxon>
    </lineage>
</organism>
<dbReference type="InterPro" id="IPR008917">
    <property type="entry name" value="TF_DNA-bd_sf"/>
</dbReference>
<dbReference type="PANTHER" id="PTHR24411:SF55">
    <property type="entry name" value="SEGMENTATION PROTEIN CAP'N'COLLAR"/>
    <property type="match status" value="1"/>
</dbReference>
<dbReference type="Proteomes" id="UP000887575">
    <property type="component" value="Unassembled WGS sequence"/>
</dbReference>
<dbReference type="PROSITE" id="PS00036">
    <property type="entry name" value="BZIP_BASIC"/>
    <property type="match status" value="1"/>
</dbReference>
<accession>A0AAF3EYW6</accession>
<feature type="domain" description="BZIP" evidence="7">
    <location>
        <begin position="353"/>
        <end position="368"/>
    </location>
</feature>
<keyword evidence="1" id="KW-0805">Transcription regulation</keyword>
<dbReference type="Pfam" id="PF03131">
    <property type="entry name" value="bZIP_Maf"/>
    <property type="match status" value="1"/>
</dbReference>
<name>A0AAF3EYW6_9BILA</name>
<dbReference type="GO" id="GO:0005634">
    <property type="term" value="C:nucleus"/>
    <property type="evidence" value="ECO:0007669"/>
    <property type="project" value="TreeGrafter"/>
</dbReference>
<dbReference type="InterPro" id="IPR004827">
    <property type="entry name" value="bZIP"/>
</dbReference>
<evidence type="ECO:0000256" key="1">
    <source>
        <dbReference type="ARBA" id="ARBA00023015"/>
    </source>
</evidence>
<dbReference type="InterPro" id="IPR004826">
    <property type="entry name" value="bZIP_Maf"/>
</dbReference>
<dbReference type="SUPFAM" id="SSF47454">
    <property type="entry name" value="A DNA-binding domain in eukaryotic transcription factors"/>
    <property type="match status" value="1"/>
</dbReference>
<protein>
    <recommendedName>
        <fullName evidence="7">BZIP domain-containing protein</fullName>
    </recommendedName>
</protein>
<keyword evidence="8" id="KW-1185">Reference proteome</keyword>
<dbReference type="InterPro" id="IPR047167">
    <property type="entry name" value="NFE2-like"/>
</dbReference>
<sequence>MYQKSLSQDEALRYEELSKGYFEDFYAGSTPSTCQSSLDFEGRCYSESSLPSCSNPVSPLLPQQQQKSSVDLTTPTDAELDALFNDMLHKDSSLEHSLGFAQHPLMHNVSLGVPLTQSNLTEGMPHMNFGCESQCGVPTVGVVPATPSIPSAAFNGSHFWNNHTEGPLPPYLRTDGINNLTMAVQQMCHSEPVLAEIGAVSTYPANPLHNVASLQVPYIPNNGALYDNFGSRRSLSISNESSIDSSSTSSSTSPRYNSEAENHSPNQSRFYGKLIPNPIEEHEKFYEKNRLSMSCSVLPRRRGRQSKDEQLAMSYRLPASAALISDMSLPELQKMLRSEDLSEDQKALIRKIRRRGKNKVAARTCRQRRGETKGMPPSPQPNAHLATWNEPSRTLYRRQ</sequence>
<proteinExistence type="predicted"/>
<keyword evidence="3" id="KW-0010">Activator</keyword>
<evidence type="ECO:0000256" key="5">
    <source>
        <dbReference type="ARBA" id="ARBA00023242"/>
    </source>
</evidence>
<feature type="region of interest" description="Disordered" evidence="6">
    <location>
        <begin position="354"/>
        <end position="399"/>
    </location>
</feature>
<feature type="region of interest" description="Disordered" evidence="6">
    <location>
        <begin position="239"/>
        <end position="272"/>
    </location>
</feature>
<keyword evidence="5" id="KW-0539">Nucleus</keyword>